<feature type="transmembrane region" description="Helical" evidence="8">
    <location>
        <begin position="140"/>
        <end position="159"/>
    </location>
</feature>
<dbReference type="Pfam" id="PF07690">
    <property type="entry name" value="MFS_1"/>
    <property type="match status" value="1"/>
</dbReference>
<comment type="subcellular location">
    <subcellularLocation>
        <location evidence="1">Cell membrane</location>
        <topology evidence="1">Multi-pass membrane protein</topology>
    </subcellularLocation>
</comment>
<evidence type="ECO:0000259" key="9">
    <source>
        <dbReference type="PROSITE" id="PS50850"/>
    </source>
</evidence>
<feature type="transmembrane region" description="Helical" evidence="8">
    <location>
        <begin position="458"/>
        <end position="476"/>
    </location>
</feature>
<evidence type="ECO:0000256" key="2">
    <source>
        <dbReference type="ARBA" id="ARBA00008537"/>
    </source>
</evidence>
<evidence type="ECO:0000256" key="3">
    <source>
        <dbReference type="ARBA" id="ARBA00022448"/>
    </source>
</evidence>
<feature type="transmembrane region" description="Helical" evidence="8">
    <location>
        <begin position="331"/>
        <end position="350"/>
    </location>
</feature>
<dbReference type="SUPFAM" id="SSF103473">
    <property type="entry name" value="MFS general substrate transporter"/>
    <property type="match status" value="1"/>
</dbReference>
<evidence type="ECO:0000256" key="5">
    <source>
        <dbReference type="ARBA" id="ARBA00022692"/>
    </source>
</evidence>
<dbReference type="GO" id="GO:0005886">
    <property type="term" value="C:plasma membrane"/>
    <property type="evidence" value="ECO:0007669"/>
    <property type="project" value="UniProtKB-SubCell"/>
</dbReference>
<dbReference type="Gene3D" id="1.20.1250.20">
    <property type="entry name" value="MFS general substrate transporter like domains"/>
    <property type="match status" value="1"/>
</dbReference>
<protein>
    <submittedName>
        <fullName evidence="10">MFS transporter</fullName>
    </submittedName>
</protein>
<dbReference type="PANTHER" id="PTHR42718:SF9">
    <property type="entry name" value="MAJOR FACILITATOR SUPERFAMILY MULTIDRUG TRANSPORTER MFSC"/>
    <property type="match status" value="1"/>
</dbReference>
<sequence>MEQKEQQPIPYFMIGILFVGAFISILNNTLLNIALPTIMEEFSITPSTGQWLITGYMLTSGVLIPVSAFLVTRFTNRKLFITAMTLFTVGTAVAIVAPSFWVLLTGRFLQAAGSAVMMPLLMNVMLMAFPIERRGTAMGFFGMVMIVAPAIGPTLSGWIVEHYTWRTLFTVVLPFAVLCLVFAFFKLKNFTPNRKVSLDVLSVILSSLGFGGILYGFSSAGDKGWSNFWVATTIIVGAISLVLFVIRQLKLKEPLLNLNVYRYNMFSLSSIIISVNSMAMFSGMILTPLYVQTVRGISPFDAGLLMLPGAVVMGLMSPITGKIFDKYGARLMAMIGLGIMVAATYMLSTLKIDTGYFYIMAVYTIRMFGMSMVMMPISTNGLNQLPRELNPHGAAINNTLQQVTGAIGTALLLTIMHNRTESNLTSFMQDAVASGAQMTEALQAKIGMEALLDAINHSFYISMWITVIALCLTVFIKRVRPNMEEHE</sequence>
<dbReference type="Proteomes" id="UP000616608">
    <property type="component" value="Unassembled WGS sequence"/>
</dbReference>
<dbReference type="GO" id="GO:0022857">
    <property type="term" value="F:transmembrane transporter activity"/>
    <property type="evidence" value="ECO:0007669"/>
    <property type="project" value="InterPro"/>
</dbReference>
<gene>
    <name evidence="10" type="ORF">GCM10007425_17660</name>
</gene>
<feature type="transmembrane region" description="Helical" evidence="8">
    <location>
        <begin position="356"/>
        <end position="378"/>
    </location>
</feature>
<keyword evidence="4" id="KW-1003">Cell membrane</keyword>
<dbReference type="InterPro" id="IPR020846">
    <property type="entry name" value="MFS_dom"/>
</dbReference>
<evidence type="ECO:0000313" key="11">
    <source>
        <dbReference type="Proteomes" id="UP000616608"/>
    </source>
</evidence>
<comment type="similarity">
    <text evidence="2">Belongs to the major facilitator superfamily. EmrB family.</text>
</comment>
<feature type="domain" description="Major facilitator superfamily (MFS) profile" evidence="9">
    <location>
        <begin position="13"/>
        <end position="481"/>
    </location>
</feature>
<reference evidence="10" key="1">
    <citation type="journal article" date="2014" name="Int. J. Syst. Evol. Microbiol.">
        <title>Complete genome sequence of Corynebacterium casei LMG S-19264T (=DSM 44701T), isolated from a smear-ripened cheese.</title>
        <authorList>
            <consortium name="US DOE Joint Genome Institute (JGI-PGF)"/>
            <person name="Walter F."/>
            <person name="Albersmeier A."/>
            <person name="Kalinowski J."/>
            <person name="Ruckert C."/>
        </authorList>
    </citation>
    <scope>NUCLEOTIDE SEQUENCE</scope>
    <source>
        <strain evidence="10">CGMCC 1.15760</strain>
    </source>
</reference>
<feature type="transmembrane region" description="Helical" evidence="8">
    <location>
        <begin position="79"/>
        <end position="102"/>
    </location>
</feature>
<feature type="transmembrane region" description="Helical" evidence="8">
    <location>
        <begin position="302"/>
        <end position="319"/>
    </location>
</feature>
<dbReference type="InterPro" id="IPR036259">
    <property type="entry name" value="MFS_trans_sf"/>
</dbReference>
<feature type="transmembrane region" description="Helical" evidence="8">
    <location>
        <begin position="399"/>
        <end position="417"/>
    </location>
</feature>
<organism evidence="10 11">
    <name type="scientific">Lysinibacillus alkalisoli</name>
    <dbReference type="NCBI Taxonomy" id="1911548"/>
    <lineage>
        <taxon>Bacteria</taxon>
        <taxon>Bacillati</taxon>
        <taxon>Bacillota</taxon>
        <taxon>Bacilli</taxon>
        <taxon>Bacillales</taxon>
        <taxon>Bacillaceae</taxon>
        <taxon>Lysinibacillus</taxon>
    </lineage>
</organism>
<feature type="transmembrane region" description="Helical" evidence="8">
    <location>
        <begin position="266"/>
        <end position="290"/>
    </location>
</feature>
<evidence type="ECO:0000256" key="6">
    <source>
        <dbReference type="ARBA" id="ARBA00022989"/>
    </source>
</evidence>
<dbReference type="RefSeq" id="WP_188614691.1">
    <property type="nucleotide sequence ID" value="NZ_BMJT01000005.1"/>
</dbReference>
<dbReference type="PROSITE" id="PS50850">
    <property type="entry name" value="MFS"/>
    <property type="match status" value="1"/>
</dbReference>
<keyword evidence="6 8" id="KW-1133">Transmembrane helix</keyword>
<evidence type="ECO:0000256" key="8">
    <source>
        <dbReference type="SAM" id="Phobius"/>
    </source>
</evidence>
<dbReference type="EMBL" id="BMJT01000005">
    <property type="protein sequence ID" value="GGG23694.1"/>
    <property type="molecule type" value="Genomic_DNA"/>
</dbReference>
<evidence type="ECO:0000256" key="7">
    <source>
        <dbReference type="ARBA" id="ARBA00023136"/>
    </source>
</evidence>
<dbReference type="Gene3D" id="1.20.1720.10">
    <property type="entry name" value="Multidrug resistance protein D"/>
    <property type="match status" value="1"/>
</dbReference>
<reference evidence="10" key="2">
    <citation type="submission" date="2020-09" db="EMBL/GenBank/DDBJ databases">
        <authorList>
            <person name="Sun Q."/>
            <person name="Zhou Y."/>
        </authorList>
    </citation>
    <scope>NUCLEOTIDE SEQUENCE</scope>
    <source>
        <strain evidence="10">CGMCC 1.15760</strain>
    </source>
</reference>
<evidence type="ECO:0000313" key="10">
    <source>
        <dbReference type="EMBL" id="GGG23694.1"/>
    </source>
</evidence>
<keyword evidence="5 8" id="KW-0812">Transmembrane</keyword>
<feature type="transmembrane region" description="Helical" evidence="8">
    <location>
        <begin position="228"/>
        <end position="246"/>
    </location>
</feature>
<evidence type="ECO:0000256" key="4">
    <source>
        <dbReference type="ARBA" id="ARBA00022475"/>
    </source>
</evidence>
<feature type="transmembrane region" description="Helical" evidence="8">
    <location>
        <begin position="12"/>
        <end position="31"/>
    </location>
</feature>
<accession>A0A917G546</accession>
<keyword evidence="7 8" id="KW-0472">Membrane</keyword>
<dbReference type="AlphaFoldDB" id="A0A917G546"/>
<feature type="transmembrane region" description="Helical" evidence="8">
    <location>
        <begin position="165"/>
        <end position="185"/>
    </location>
</feature>
<feature type="transmembrane region" description="Helical" evidence="8">
    <location>
        <begin position="108"/>
        <end position="128"/>
    </location>
</feature>
<keyword evidence="11" id="KW-1185">Reference proteome</keyword>
<feature type="transmembrane region" description="Helical" evidence="8">
    <location>
        <begin position="197"/>
        <end position="216"/>
    </location>
</feature>
<dbReference type="PANTHER" id="PTHR42718">
    <property type="entry name" value="MAJOR FACILITATOR SUPERFAMILY MULTIDRUG TRANSPORTER MFSC"/>
    <property type="match status" value="1"/>
</dbReference>
<dbReference type="NCBIfam" id="TIGR00711">
    <property type="entry name" value="efflux_EmrB"/>
    <property type="match status" value="1"/>
</dbReference>
<dbReference type="PRINTS" id="PR01036">
    <property type="entry name" value="TCRTETB"/>
</dbReference>
<feature type="transmembrane region" description="Helical" evidence="8">
    <location>
        <begin position="51"/>
        <end position="72"/>
    </location>
</feature>
<dbReference type="CDD" id="cd17503">
    <property type="entry name" value="MFS_LmrB_MDR_like"/>
    <property type="match status" value="1"/>
</dbReference>
<dbReference type="InterPro" id="IPR004638">
    <property type="entry name" value="EmrB-like"/>
</dbReference>
<keyword evidence="3" id="KW-0813">Transport</keyword>
<name>A0A917G546_9BACI</name>
<comment type="caution">
    <text evidence="10">The sequence shown here is derived from an EMBL/GenBank/DDBJ whole genome shotgun (WGS) entry which is preliminary data.</text>
</comment>
<dbReference type="InterPro" id="IPR011701">
    <property type="entry name" value="MFS"/>
</dbReference>
<evidence type="ECO:0000256" key="1">
    <source>
        <dbReference type="ARBA" id="ARBA00004651"/>
    </source>
</evidence>
<proteinExistence type="inferred from homology"/>